<dbReference type="EMBL" id="JACHVB010000025">
    <property type="protein sequence ID" value="MBC2594520.1"/>
    <property type="molecule type" value="Genomic_DNA"/>
</dbReference>
<evidence type="ECO:0000256" key="4">
    <source>
        <dbReference type="ARBA" id="ARBA00023136"/>
    </source>
</evidence>
<feature type="domain" description="Sodium/calcium exchanger membrane region" evidence="6">
    <location>
        <begin position="50"/>
        <end position="201"/>
    </location>
</feature>
<dbReference type="AlphaFoldDB" id="A0A842HE72"/>
<feature type="transmembrane region" description="Helical" evidence="5">
    <location>
        <begin position="182"/>
        <end position="200"/>
    </location>
</feature>
<evidence type="ECO:0000256" key="1">
    <source>
        <dbReference type="ARBA" id="ARBA00004141"/>
    </source>
</evidence>
<feature type="transmembrane region" description="Helical" evidence="5">
    <location>
        <begin position="227"/>
        <end position="249"/>
    </location>
</feature>
<accession>A0A842HE72</accession>
<keyword evidence="4 5" id="KW-0472">Membrane</keyword>
<dbReference type="InterPro" id="IPR052946">
    <property type="entry name" value="Alkaline_pH_Ca-Antiporter"/>
</dbReference>
<feature type="transmembrane region" description="Helical" evidence="5">
    <location>
        <begin position="116"/>
        <end position="137"/>
    </location>
</feature>
<feature type="transmembrane region" description="Helical" evidence="5">
    <location>
        <begin position="359"/>
        <end position="377"/>
    </location>
</feature>
<feature type="domain" description="Sodium/calcium exchanger membrane region" evidence="6">
    <location>
        <begin position="236"/>
        <end position="376"/>
    </location>
</feature>
<organism evidence="7 8">
    <name type="scientific">Ruficoccus amylovorans</name>
    <dbReference type="NCBI Taxonomy" id="1804625"/>
    <lineage>
        <taxon>Bacteria</taxon>
        <taxon>Pseudomonadati</taxon>
        <taxon>Verrucomicrobiota</taxon>
        <taxon>Opitutia</taxon>
        <taxon>Puniceicoccales</taxon>
        <taxon>Cerasicoccaceae</taxon>
        <taxon>Ruficoccus</taxon>
    </lineage>
</organism>
<dbReference type="Pfam" id="PF01699">
    <property type="entry name" value="Na_Ca_ex"/>
    <property type="match status" value="2"/>
</dbReference>
<feature type="transmembrane region" description="Helical" evidence="5">
    <location>
        <begin position="21"/>
        <end position="39"/>
    </location>
</feature>
<dbReference type="PANTHER" id="PTHR37958">
    <property type="entry name" value="SODIUM-POTASSIUM/PROTON ANTIPORTER CHAA"/>
    <property type="match status" value="1"/>
</dbReference>
<evidence type="ECO:0000256" key="2">
    <source>
        <dbReference type="ARBA" id="ARBA00022692"/>
    </source>
</evidence>
<dbReference type="GO" id="GO:0015385">
    <property type="term" value="F:sodium:proton antiporter activity"/>
    <property type="evidence" value="ECO:0007669"/>
    <property type="project" value="TreeGrafter"/>
</dbReference>
<evidence type="ECO:0000313" key="8">
    <source>
        <dbReference type="Proteomes" id="UP000546464"/>
    </source>
</evidence>
<keyword evidence="8" id="KW-1185">Reference proteome</keyword>
<feature type="transmembrane region" description="Helical" evidence="5">
    <location>
        <begin position="84"/>
        <end position="104"/>
    </location>
</feature>
<protein>
    <submittedName>
        <fullName evidence="7">Calcium:proton antiporter</fullName>
    </submittedName>
</protein>
<reference evidence="7 8" key="1">
    <citation type="submission" date="2020-07" db="EMBL/GenBank/DDBJ databases">
        <authorList>
            <person name="Feng X."/>
        </authorList>
    </citation>
    <scope>NUCLEOTIDE SEQUENCE [LARGE SCALE GENOMIC DNA]</scope>
    <source>
        <strain evidence="7 8">JCM31066</strain>
    </source>
</reference>
<dbReference type="GO" id="GO:0015386">
    <property type="term" value="F:potassium:proton antiporter activity"/>
    <property type="evidence" value="ECO:0007669"/>
    <property type="project" value="TreeGrafter"/>
</dbReference>
<gene>
    <name evidence="7" type="ORF">H5P28_09645</name>
</gene>
<proteinExistence type="predicted"/>
<feature type="transmembrane region" description="Helical" evidence="5">
    <location>
        <begin position="300"/>
        <end position="324"/>
    </location>
</feature>
<dbReference type="GO" id="GO:0005886">
    <property type="term" value="C:plasma membrane"/>
    <property type="evidence" value="ECO:0007669"/>
    <property type="project" value="TreeGrafter"/>
</dbReference>
<feature type="transmembrane region" description="Helical" evidence="5">
    <location>
        <begin position="269"/>
        <end position="288"/>
    </location>
</feature>
<comment type="caution">
    <text evidence="7">The sequence shown here is derived from an EMBL/GenBank/DDBJ whole genome shotgun (WGS) entry which is preliminary data.</text>
</comment>
<dbReference type="Proteomes" id="UP000546464">
    <property type="component" value="Unassembled WGS sequence"/>
</dbReference>
<evidence type="ECO:0000313" key="7">
    <source>
        <dbReference type="EMBL" id="MBC2594520.1"/>
    </source>
</evidence>
<feature type="transmembrane region" description="Helical" evidence="5">
    <location>
        <begin position="336"/>
        <end position="352"/>
    </location>
</feature>
<evidence type="ECO:0000256" key="3">
    <source>
        <dbReference type="ARBA" id="ARBA00022989"/>
    </source>
</evidence>
<evidence type="ECO:0000259" key="6">
    <source>
        <dbReference type="Pfam" id="PF01699"/>
    </source>
</evidence>
<keyword evidence="3 5" id="KW-1133">Transmembrane helix</keyword>
<dbReference type="InterPro" id="IPR004837">
    <property type="entry name" value="NaCa_Exmemb"/>
</dbReference>
<evidence type="ECO:0000256" key="5">
    <source>
        <dbReference type="SAM" id="Phobius"/>
    </source>
</evidence>
<dbReference type="PANTHER" id="PTHR37958:SF1">
    <property type="entry name" value="SODIUM-POTASSIUM_PROTON ANTIPORTER CHAA"/>
    <property type="match status" value="1"/>
</dbReference>
<dbReference type="RefSeq" id="WP_185675501.1">
    <property type="nucleotide sequence ID" value="NZ_JACHVB010000025.1"/>
</dbReference>
<sequence length="378" mass="40438">MTDDSHAPARRSGIFREEFSLWVGLASTVILMTVGAPWVKNVESPLLYGLLFAWVFGAMLWLAFGVVKHADCLAVKLGEPYGTLILTLSVISIEVVMITAVMLTGGENPALARDTMFSVLMIVLNGMLGVTLLAGGWKHREQTYNLQGANAYLAVIIPLAGLGLVLPRFTDSAPGGVPSRPMEVFLAVASIVLYAIFLLMQSGRHRNFFQQPVETDTPGGHDDHGDLIIRSTAFHAVFLFLCMLPIVLLSKKMAYLVDHGMSALHAPQALGGFLVAILVLSPEGLGAFRAAVANRLQRTVNIALGSALATIGLTIPAVLIVSLVTGKTLELGLEPTEIVLLGLSIGVCVVNFASTRTNLIQGAVHLVLFLAYLVLIFD</sequence>
<comment type="subcellular location">
    <subcellularLocation>
        <location evidence="1">Membrane</location>
        <topology evidence="1">Multi-pass membrane protein</topology>
    </subcellularLocation>
</comment>
<feature type="transmembrane region" description="Helical" evidence="5">
    <location>
        <begin position="149"/>
        <end position="170"/>
    </location>
</feature>
<keyword evidence="2 5" id="KW-0812">Transmembrane</keyword>
<feature type="transmembrane region" description="Helical" evidence="5">
    <location>
        <begin position="45"/>
        <end position="64"/>
    </location>
</feature>
<name>A0A842HE72_9BACT</name>